<dbReference type="Proteomes" id="UP000308199">
    <property type="component" value="Unassembled WGS sequence"/>
</dbReference>
<comment type="caution">
    <text evidence="1">The sequence shown here is derived from an EMBL/GenBank/DDBJ whole genome shotgun (WGS) entry which is preliminary data.</text>
</comment>
<feature type="non-terminal residue" evidence="1">
    <location>
        <position position="41"/>
    </location>
</feature>
<dbReference type="AlphaFoldDB" id="A0A4S4L9M3"/>
<evidence type="ECO:0000313" key="2">
    <source>
        <dbReference type="Proteomes" id="UP000308199"/>
    </source>
</evidence>
<dbReference type="EMBL" id="SGPK01000201">
    <property type="protein sequence ID" value="THH06340.1"/>
    <property type="molecule type" value="Genomic_DNA"/>
</dbReference>
<evidence type="ECO:0000313" key="1">
    <source>
        <dbReference type="EMBL" id="THH06340.1"/>
    </source>
</evidence>
<organism evidence="1 2">
    <name type="scientific">Phellinidium pouzarii</name>
    <dbReference type="NCBI Taxonomy" id="167371"/>
    <lineage>
        <taxon>Eukaryota</taxon>
        <taxon>Fungi</taxon>
        <taxon>Dikarya</taxon>
        <taxon>Basidiomycota</taxon>
        <taxon>Agaricomycotina</taxon>
        <taxon>Agaricomycetes</taxon>
        <taxon>Hymenochaetales</taxon>
        <taxon>Hymenochaetaceae</taxon>
        <taxon>Phellinidium</taxon>
    </lineage>
</organism>
<name>A0A4S4L9M3_9AGAM</name>
<accession>A0A4S4L9M3</accession>
<sequence length="41" mass="4314">MDDTTSLELVPLSVLQHALLSLSALPQMPVHSPPSPVPVPV</sequence>
<protein>
    <submittedName>
        <fullName evidence="1">Uncharacterized protein</fullName>
    </submittedName>
</protein>
<gene>
    <name evidence="1" type="ORF">EW145_g4143</name>
</gene>
<proteinExistence type="predicted"/>
<keyword evidence="2" id="KW-1185">Reference proteome</keyword>
<reference evidence="1 2" key="1">
    <citation type="submission" date="2019-02" db="EMBL/GenBank/DDBJ databases">
        <title>Genome sequencing of the rare red list fungi Phellinidium pouzarii.</title>
        <authorList>
            <person name="Buettner E."/>
            <person name="Kellner H."/>
        </authorList>
    </citation>
    <scope>NUCLEOTIDE SEQUENCE [LARGE SCALE GENOMIC DNA]</scope>
    <source>
        <strain evidence="1 2">DSM 108285</strain>
    </source>
</reference>